<dbReference type="CDD" id="cd09757">
    <property type="entry name" value="Cas8c_I-C"/>
    <property type="match status" value="1"/>
</dbReference>
<evidence type="ECO:0000313" key="1">
    <source>
        <dbReference type="EMBL" id="ACB59636.1"/>
    </source>
</evidence>
<reference evidence="1 2" key="1">
    <citation type="journal article" date="2006" name="Extremophiles">
        <title>Characterization of Exiguobacterium isolates from the Siberian permafrost. Description of Exiguobacterium sibiricum sp. nov.</title>
        <authorList>
            <person name="Rodrigues D.F."/>
            <person name="Goris J."/>
            <person name="Vishnivetskaya T."/>
            <person name="Gilichinsky D."/>
            <person name="Thomashow M.F."/>
            <person name="Tiedje J.M."/>
        </authorList>
    </citation>
    <scope>NUCLEOTIDE SEQUENCE [LARGE SCALE GENOMIC DNA]</scope>
    <source>
        <strain evidence="2">DSM 17290 / CIP 109462 / JCM 13490 / 255-15</strain>
    </source>
</reference>
<dbReference type="Pfam" id="PF09709">
    <property type="entry name" value="Cas_Csd1"/>
    <property type="match status" value="1"/>
</dbReference>
<keyword evidence="2" id="KW-1185">Reference proteome</keyword>
<gene>
    <name evidence="1" type="ordered locus">Exig_0149</name>
</gene>
<dbReference type="Proteomes" id="UP000001681">
    <property type="component" value="Chromosome"/>
</dbReference>
<dbReference type="RefSeq" id="WP_012369061.1">
    <property type="nucleotide sequence ID" value="NC_010556.1"/>
</dbReference>
<dbReference type="InterPro" id="IPR010144">
    <property type="entry name" value="CRISPR-assoc_prot_Csd1-typ"/>
</dbReference>
<reference evidence="1 2" key="2">
    <citation type="journal article" date="2008" name="BMC Genomics">
        <title>Architecture of thermal adaptation in an Exiguobacterium sibiricum strain isolated from 3 million year old permafrost: a genome and transcriptome approach.</title>
        <authorList>
            <person name="Rodrigues D.F."/>
            <person name="Ivanova N."/>
            <person name="He Z."/>
            <person name="Huebner M."/>
            <person name="Zhou J."/>
            <person name="Tiedje J.M."/>
        </authorList>
    </citation>
    <scope>NUCLEOTIDE SEQUENCE [LARGE SCALE GENOMIC DNA]</scope>
    <source>
        <strain evidence="2">DSM 17290 / CIP 109462 / JCM 13490 / 255-15</strain>
    </source>
</reference>
<dbReference type="eggNOG" id="COG5632">
    <property type="taxonomic scope" value="Bacteria"/>
</dbReference>
<dbReference type="NCBIfam" id="TIGR01863">
    <property type="entry name" value="cas_Csd1"/>
    <property type="match status" value="1"/>
</dbReference>
<proteinExistence type="predicted"/>
<dbReference type="STRING" id="262543.Exig_0149"/>
<evidence type="ECO:0000313" key="2">
    <source>
        <dbReference type="Proteomes" id="UP000001681"/>
    </source>
</evidence>
<accession>B1YHA4</accession>
<dbReference type="KEGG" id="esi:Exig_0149"/>
<dbReference type="EMBL" id="CP001022">
    <property type="protein sequence ID" value="ACB59636.1"/>
    <property type="molecule type" value="Genomic_DNA"/>
</dbReference>
<protein>
    <submittedName>
        <fullName evidence="1">CRISPR-associated protein, Csd1 family</fullName>
    </submittedName>
</protein>
<reference evidence="2" key="3">
    <citation type="submission" date="2008-04" db="EMBL/GenBank/DDBJ databases">
        <title>Complete sequence of chromosome of Exiguobacterium sibiricum 255-15.</title>
        <authorList>
            <consortium name="US DOE Joint Genome Institute"/>
            <person name="Copeland A."/>
            <person name="Lucas S."/>
            <person name="Lapidus A."/>
            <person name="Glavina del Rio T."/>
            <person name="Dalin E."/>
            <person name="Tice H."/>
            <person name="Bruce D."/>
            <person name="Goodwin L."/>
            <person name="Pitluck S."/>
            <person name="Kiss H."/>
            <person name="Chertkov O."/>
            <person name="Monk C."/>
            <person name="Brettin T."/>
            <person name="Detter J.C."/>
            <person name="Han C."/>
            <person name="Kuske C.R."/>
            <person name="Schmutz J."/>
            <person name="Larimer F."/>
            <person name="Land M."/>
            <person name="Hauser L."/>
            <person name="Kyrpides N."/>
            <person name="Mikhailova N."/>
            <person name="Vishnivetskaya T."/>
            <person name="Rodrigues D.F."/>
            <person name="Gilichinsky D."/>
            <person name="Tiedje J."/>
            <person name="Richardson P."/>
        </authorList>
    </citation>
    <scope>NUCLEOTIDE SEQUENCE [LARGE SCALE GENOMIC DNA]</scope>
    <source>
        <strain evidence="2">DSM 17290 / CIP 109462 / JCM 13490 / 255-15</strain>
    </source>
</reference>
<sequence>MSVWKQLYDTYEMNLKHVGQFESRWEGQDFTLLPLSHTTQTAHVTVTVTLDGDFHSATVIEKGHGNTLIPCTEDSANRAGSVVAPYPLHDKLAYVAGDFLKYGGVYKGENAHHAYLSQLKAWVETAPYDPLESIYCYVQKGQLIEDLIQEGIFSATGSGELRWTWKEAGDKPPIYGLVTGGLEGTFVRFQVRSTEGVQRQPWRDKAFFDSFITFYGTRPGKEGLCFVTGKQERLSSKHTNKIRNSGDKAKLISANDSSGFTFRGRFDKPDEAASISYQASQKAHNALKWLIQRQGRSIDQRVFLIWGNQQPSLPNPLENTLSLAQLFGEKEELISHTVQEGALAFSDALLGFKRRLPKQEVNILTLDAATTGRMAILYYRTFDQETYFKRLEQWHTKYPWEYIYQDADKKRQVYIGAPSLKDIALMTYGTRGNEKLIKATVERLLSCVIDERRVPMDIIRCLTQRASNPVGMDHWEWEKTLSIACGMVNKKEEMTVSLDQEINDRDYLFGRLLALADYLERRALGQDNRATNAIRYMNAFSQNPARTWMTIQSALQPYQAKLGGKVLFINRQIDEIGSRLTIEQFTNKPLSGKYLLGFYSQRHELYQKREETFDKEERGEA</sequence>
<dbReference type="AlphaFoldDB" id="B1YHA4"/>
<dbReference type="OrthoDB" id="5389988at2"/>
<dbReference type="HOGENOM" id="CLU_016417_0_0_9"/>
<organism evidence="1 2">
    <name type="scientific">Exiguobacterium sibiricum (strain DSM 17290 / CCUG 55495 / CIP 109462 / JCM 13490 / 255-15)</name>
    <dbReference type="NCBI Taxonomy" id="262543"/>
    <lineage>
        <taxon>Bacteria</taxon>
        <taxon>Bacillati</taxon>
        <taxon>Bacillota</taxon>
        <taxon>Bacilli</taxon>
        <taxon>Bacillales</taxon>
        <taxon>Bacillales Family XII. Incertae Sedis</taxon>
        <taxon>Exiguobacterium</taxon>
    </lineage>
</organism>
<name>B1YHA4_EXIS2</name>